<proteinExistence type="predicted"/>
<dbReference type="EMBL" id="KQ981914">
    <property type="protein sequence ID" value="KYN33112.1"/>
    <property type="molecule type" value="Genomic_DNA"/>
</dbReference>
<gene>
    <name evidence="1" type="ORF">ALC56_12588</name>
</gene>
<keyword evidence="2" id="KW-1185">Reference proteome</keyword>
<dbReference type="Proteomes" id="UP000078541">
    <property type="component" value="Unassembled WGS sequence"/>
</dbReference>
<reference evidence="1 2" key="1">
    <citation type="submission" date="2016-03" db="EMBL/GenBank/DDBJ databases">
        <title>Trachymyrmex septentrionalis WGS genome.</title>
        <authorList>
            <person name="Nygaard S."/>
            <person name="Hu H."/>
            <person name="Boomsma J."/>
            <person name="Zhang G."/>
        </authorList>
    </citation>
    <scope>NUCLEOTIDE SEQUENCE [LARGE SCALE GENOMIC DNA]</scope>
    <source>
        <strain evidence="1">Tsep2-gDNA-1</strain>
        <tissue evidence="1">Whole body</tissue>
    </source>
</reference>
<dbReference type="AlphaFoldDB" id="A0A195EYX7"/>
<evidence type="ECO:0000313" key="1">
    <source>
        <dbReference type="EMBL" id="KYN33112.1"/>
    </source>
</evidence>
<sequence>MSRLGTGRVIVINEAKMEPQRHDAVAPSENSYLLVSELRRLRGVMSRHYAMRREYELSPLLEISRAQVGNMCRGNKREDLDKKEWCAWLCSVTNDRELPREDGSLMLIRVLPSDYPTAM</sequence>
<name>A0A195EYX7_9HYME</name>
<accession>A0A195EYX7</accession>
<protein>
    <submittedName>
        <fullName evidence="1">Uncharacterized protein</fullName>
    </submittedName>
</protein>
<evidence type="ECO:0000313" key="2">
    <source>
        <dbReference type="Proteomes" id="UP000078541"/>
    </source>
</evidence>
<organism evidence="1 2">
    <name type="scientific">Trachymyrmex septentrionalis</name>
    <dbReference type="NCBI Taxonomy" id="34720"/>
    <lineage>
        <taxon>Eukaryota</taxon>
        <taxon>Metazoa</taxon>
        <taxon>Ecdysozoa</taxon>
        <taxon>Arthropoda</taxon>
        <taxon>Hexapoda</taxon>
        <taxon>Insecta</taxon>
        <taxon>Pterygota</taxon>
        <taxon>Neoptera</taxon>
        <taxon>Endopterygota</taxon>
        <taxon>Hymenoptera</taxon>
        <taxon>Apocrita</taxon>
        <taxon>Aculeata</taxon>
        <taxon>Formicoidea</taxon>
        <taxon>Formicidae</taxon>
        <taxon>Myrmicinae</taxon>
        <taxon>Trachymyrmex</taxon>
    </lineage>
</organism>